<keyword evidence="2" id="KW-1185">Reference proteome</keyword>
<dbReference type="EMBL" id="KZ826323">
    <property type="protein sequence ID" value="PYI10173.1"/>
    <property type="molecule type" value="Genomic_DNA"/>
</dbReference>
<evidence type="ECO:0000313" key="1">
    <source>
        <dbReference type="EMBL" id="PYI10173.1"/>
    </source>
</evidence>
<proteinExistence type="predicted"/>
<sequence length="70" mass="7023">MSGITARGPTIQTRIVAPSAHSRRKGLFTTVYSVHAPGELAPTPPSGSPGLVMTTDSQALSATGIAMGGC</sequence>
<organism evidence="1 2">
    <name type="scientific">Aspergillus sclerotiicarbonarius (strain CBS 121057 / IBT 28362)</name>
    <dbReference type="NCBI Taxonomy" id="1448318"/>
    <lineage>
        <taxon>Eukaryota</taxon>
        <taxon>Fungi</taxon>
        <taxon>Dikarya</taxon>
        <taxon>Ascomycota</taxon>
        <taxon>Pezizomycotina</taxon>
        <taxon>Eurotiomycetes</taxon>
        <taxon>Eurotiomycetidae</taxon>
        <taxon>Eurotiales</taxon>
        <taxon>Aspergillaceae</taxon>
        <taxon>Aspergillus</taxon>
        <taxon>Aspergillus subgen. Circumdati</taxon>
    </lineage>
</organism>
<protein>
    <submittedName>
        <fullName evidence="1">Uncharacterized protein</fullName>
    </submittedName>
</protein>
<evidence type="ECO:0000313" key="2">
    <source>
        <dbReference type="Proteomes" id="UP000248423"/>
    </source>
</evidence>
<dbReference type="VEuPathDB" id="FungiDB:BO78DRAFT_394270"/>
<name>A0A319FM19_ASPSB</name>
<dbReference type="Proteomes" id="UP000248423">
    <property type="component" value="Unassembled WGS sequence"/>
</dbReference>
<accession>A0A319FM19</accession>
<dbReference type="AlphaFoldDB" id="A0A319FM19"/>
<gene>
    <name evidence="1" type="ORF">BO78DRAFT_394270</name>
</gene>
<reference evidence="1 2" key="1">
    <citation type="submission" date="2018-02" db="EMBL/GenBank/DDBJ databases">
        <title>The genomes of Aspergillus section Nigri reveals drivers in fungal speciation.</title>
        <authorList>
            <consortium name="DOE Joint Genome Institute"/>
            <person name="Vesth T.C."/>
            <person name="Nybo J."/>
            <person name="Theobald S."/>
            <person name="Brandl J."/>
            <person name="Frisvad J.C."/>
            <person name="Nielsen K.F."/>
            <person name="Lyhne E.K."/>
            <person name="Kogle M.E."/>
            <person name="Kuo A."/>
            <person name="Riley R."/>
            <person name="Clum A."/>
            <person name="Nolan M."/>
            <person name="Lipzen A."/>
            <person name="Salamov A."/>
            <person name="Henrissat B."/>
            <person name="Wiebenga A."/>
            <person name="De vries R.P."/>
            <person name="Grigoriev I.V."/>
            <person name="Mortensen U.H."/>
            <person name="Andersen M.R."/>
            <person name="Baker S.E."/>
        </authorList>
    </citation>
    <scope>NUCLEOTIDE SEQUENCE [LARGE SCALE GENOMIC DNA]</scope>
    <source>
        <strain evidence="1 2">CBS 121057</strain>
    </source>
</reference>